<evidence type="ECO:0000313" key="3">
    <source>
        <dbReference type="Proteomes" id="UP000282323"/>
    </source>
</evidence>
<keyword evidence="3" id="KW-1185">Reference proteome</keyword>
<dbReference type="AlphaFoldDB" id="A0A3N6M3G9"/>
<evidence type="ECO:0000313" key="2">
    <source>
        <dbReference type="EMBL" id="RQG98013.1"/>
    </source>
</evidence>
<accession>A0A3N6M3G9</accession>
<evidence type="ECO:0000256" key="1">
    <source>
        <dbReference type="SAM" id="MobiDB-lite"/>
    </source>
</evidence>
<comment type="caution">
    <text evidence="2">The sequence shown here is derived from an EMBL/GenBank/DDBJ whole genome shotgun (WGS) entry which is preliminary data.</text>
</comment>
<proteinExistence type="predicted"/>
<sequence>MRGDNSPIGKKVRPRRRHSGTANRSGTRFEDDDESVRHPFRRRECNEIGWHRLERTNALIRRFEVAFHAVTVSKAG</sequence>
<dbReference type="EMBL" id="REGA01000001">
    <property type="protein sequence ID" value="RQG98013.1"/>
    <property type="molecule type" value="Genomic_DNA"/>
</dbReference>
<dbReference type="Proteomes" id="UP000282323">
    <property type="component" value="Unassembled WGS sequence"/>
</dbReference>
<reference evidence="2 3" key="1">
    <citation type="submission" date="2018-10" db="EMBL/GenBank/DDBJ databases">
        <title>Natrarchaeobius chitinivorans gen. nov., sp. nov., and Natrarchaeobius haloalkaliphilus sp. nov., alkaliphilic, chitin-utilizing haloarchaea from hypersaline alkaline lakes.</title>
        <authorList>
            <person name="Sorokin D.Y."/>
            <person name="Elcheninov A.G."/>
            <person name="Kostrikina N.A."/>
            <person name="Bale N.J."/>
            <person name="Sinninghe Damste J.S."/>
            <person name="Khijniak T.V."/>
            <person name="Kublanov I.V."/>
            <person name="Toshchakov S.V."/>
        </authorList>
    </citation>
    <scope>NUCLEOTIDE SEQUENCE [LARGE SCALE GENOMIC DNA]</scope>
    <source>
        <strain evidence="2 3">AArcht4T</strain>
    </source>
</reference>
<gene>
    <name evidence="2" type="ORF">EA473_02150</name>
</gene>
<feature type="region of interest" description="Disordered" evidence="1">
    <location>
        <begin position="1"/>
        <end position="36"/>
    </location>
</feature>
<feature type="compositionally biased region" description="Basic residues" evidence="1">
    <location>
        <begin position="10"/>
        <end position="19"/>
    </location>
</feature>
<protein>
    <submittedName>
        <fullName evidence="2">Uncharacterized protein</fullName>
    </submittedName>
</protein>
<name>A0A3N6M3G9_NATCH</name>
<organism evidence="2 3">
    <name type="scientific">Natrarchaeobius chitinivorans</name>
    <dbReference type="NCBI Taxonomy" id="1679083"/>
    <lineage>
        <taxon>Archaea</taxon>
        <taxon>Methanobacteriati</taxon>
        <taxon>Methanobacteriota</taxon>
        <taxon>Stenosarchaea group</taxon>
        <taxon>Halobacteria</taxon>
        <taxon>Halobacteriales</taxon>
        <taxon>Natrialbaceae</taxon>
        <taxon>Natrarchaeobius</taxon>
    </lineage>
</organism>